<dbReference type="PANTHER" id="PTHR45947:SF3">
    <property type="entry name" value="SULFOQUINOVOSYL TRANSFERASE SQD2"/>
    <property type="match status" value="1"/>
</dbReference>
<organism evidence="1">
    <name type="scientific">marine sediment metagenome</name>
    <dbReference type="NCBI Taxonomy" id="412755"/>
    <lineage>
        <taxon>unclassified sequences</taxon>
        <taxon>metagenomes</taxon>
        <taxon>ecological metagenomes</taxon>
    </lineage>
</organism>
<evidence type="ECO:0008006" key="2">
    <source>
        <dbReference type="Google" id="ProtNLM"/>
    </source>
</evidence>
<dbReference type="GO" id="GO:0016757">
    <property type="term" value="F:glycosyltransferase activity"/>
    <property type="evidence" value="ECO:0007669"/>
    <property type="project" value="TreeGrafter"/>
</dbReference>
<dbReference type="Pfam" id="PF13692">
    <property type="entry name" value="Glyco_trans_1_4"/>
    <property type="match status" value="1"/>
</dbReference>
<dbReference type="Gene3D" id="3.40.50.2000">
    <property type="entry name" value="Glycogen Phosphorylase B"/>
    <property type="match status" value="1"/>
</dbReference>
<proteinExistence type="predicted"/>
<feature type="non-terminal residue" evidence="1">
    <location>
        <position position="1"/>
    </location>
</feature>
<feature type="non-terminal residue" evidence="1">
    <location>
        <position position="144"/>
    </location>
</feature>
<evidence type="ECO:0000313" key="1">
    <source>
        <dbReference type="EMBL" id="GAH12066.1"/>
    </source>
</evidence>
<sequence>IEEFKEINEYRINFRRFLSQHFDIPEDAIVIINVGLSWKKKGVKTFGDIAERLPEYYFVWVGPINKNPEIDEVIKLDNVIFTGFYDDIREAYYGADLFLNTSWVENQGIPIIEAAICKLPVVARDLSAFDWVAHEHSCYKAQDI</sequence>
<gene>
    <name evidence="1" type="ORF">S01H4_63154</name>
</gene>
<dbReference type="AlphaFoldDB" id="X1CUB0"/>
<dbReference type="InterPro" id="IPR050194">
    <property type="entry name" value="Glycosyltransferase_grp1"/>
</dbReference>
<dbReference type="PANTHER" id="PTHR45947">
    <property type="entry name" value="SULFOQUINOVOSYL TRANSFERASE SQD2"/>
    <property type="match status" value="1"/>
</dbReference>
<accession>X1CUB0</accession>
<dbReference type="SUPFAM" id="SSF53756">
    <property type="entry name" value="UDP-Glycosyltransferase/glycogen phosphorylase"/>
    <property type="match status" value="1"/>
</dbReference>
<name>X1CUB0_9ZZZZ</name>
<reference evidence="1" key="1">
    <citation type="journal article" date="2014" name="Front. Microbiol.">
        <title>High frequency of phylogenetically diverse reductive dehalogenase-homologous genes in deep subseafloor sedimentary metagenomes.</title>
        <authorList>
            <person name="Kawai M."/>
            <person name="Futagami T."/>
            <person name="Toyoda A."/>
            <person name="Takaki Y."/>
            <person name="Nishi S."/>
            <person name="Hori S."/>
            <person name="Arai W."/>
            <person name="Tsubouchi T."/>
            <person name="Morono Y."/>
            <person name="Uchiyama I."/>
            <person name="Ito T."/>
            <person name="Fujiyama A."/>
            <person name="Inagaki F."/>
            <person name="Takami H."/>
        </authorList>
    </citation>
    <scope>NUCLEOTIDE SEQUENCE</scope>
    <source>
        <strain evidence="1">Expedition CK06-06</strain>
    </source>
</reference>
<protein>
    <recommendedName>
        <fullName evidence="2">Glycosyl transferase family 1 domain-containing protein</fullName>
    </recommendedName>
</protein>
<dbReference type="EMBL" id="BART01037891">
    <property type="protein sequence ID" value="GAH12066.1"/>
    <property type="molecule type" value="Genomic_DNA"/>
</dbReference>
<comment type="caution">
    <text evidence="1">The sequence shown here is derived from an EMBL/GenBank/DDBJ whole genome shotgun (WGS) entry which is preliminary data.</text>
</comment>